<sequence length="130" mass="14825">MKGLWTLTWHEDREISPGVPDASYVMAGGKYETGWLELKAVDGKGTFNIGIEQSQHEWIKGHCEKIPVHFLIRTNDMVWLIPGASHFHFVKPVDVPLLQQLAIASAIKDDIRKMLYNNLRQLTFRGRNGV</sequence>
<organism evidence="1">
    <name type="scientific">uncultured Caudovirales phage</name>
    <dbReference type="NCBI Taxonomy" id="2100421"/>
    <lineage>
        <taxon>Viruses</taxon>
        <taxon>Duplodnaviria</taxon>
        <taxon>Heunggongvirae</taxon>
        <taxon>Uroviricota</taxon>
        <taxon>Caudoviricetes</taxon>
        <taxon>Peduoviridae</taxon>
        <taxon>Maltschvirus</taxon>
        <taxon>Maltschvirus maltsch</taxon>
    </lineage>
</organism>
<gene>
    <name evidence="1" type="ORF">UFOVP2_52</name>
</gene>
<accession>A0A6J5KI83</accession>
<name>A0A6J5KI83_9CAUD</name>
<protein>
    <submittedName>
        <fullName evidence="1">Uncharacterized protein</fullName>
    </submittedName>
</protein>
<reference evidence="1" key="1">
    <citation type="submission" date="2020-04" db="EMBL/GenBank/DDBJ databases">
        <authorList>
            <person name="Chiriac C."/>
            <person name="Salcher M."/>
            <person name="Ghai R."/>
            <person name="Kavagutti S V."/>
        </authorList>
    </citation>
    <scope>NUCLEOTIDE SEQUENCE</scope>
</reference>
<evidence type="ECO:0000313" key="1">
    <source>
        <dbReference type="EMBL" id="CAB4120896.1"/>
    </source>
</evidence>
<dbReference type="EMBL" id="LR796138">
    <property type="protein sequence ID" value="CAB4120896.1"/>
    <property type="molecule type" value="Genomic_DNA"/>
</dbReference>
<proteinExistence type="predicted"/>